<evidence type="ECO:0000256" key="7">
    <source>
        <dbReference type="ARBA" id="ARBA00023014"/>
    </source>
</evidence>
<keyword evidence="1" id="KW-0813">Transport</keyword>
<dbReference type="NCBIfam" id="TIGR02163">
    <property type="entry name" value="napH"/>
    <property type="match status" value="1"/>
</dbReference>
<evidence type="ECO:0000256" key="1">
    <source>
        <dbReference type="ARBA" id="ARBA00022448"/>
    </source>
</evidence>
<protein>
    <submittedName>
        <fullName evidence="10">Quinol dehydrogenase ferredoxin subunit NapH</fullName>
    </submittedName>
</protein>
<keyword evidence="4" id="KW-0677">Repeat</keyword>
<dbReference type="Pfam" id="PF12801">
    <property type="entry name" value="Fer4_5"/>
    <property type="match status" value="2"/>
</dbReference>
<evidence type="ECO:0000256" key="2">
    <source>
        <dbReference type="ARBA" id="ARBA00022485"/>
    </source>
</evidence>
<dbReference type="RefSeq" id="WP_152157497.1">
    <property type="nucleotide sequence ID" value="NZ_WEHX01000004.1"/>
</dbReference>
<feature type="domain" description="4Fe-4S ferredoxin-type" evidence="9">
    <location>
        <begin position="214"/>
        <end position="244"/>
    </location>
</feature>
<dbReference type="EMBL" id="WEHX01000004">
    <property type="protein sequence ID" value="KAB7662799.1"/>
    <property type="molecule type" value="Genomic_DNA"/>
</dbReference>
<dbReference type="Proteomes" id="UP000430564">
    <property type="component" value="Unassembled WGS sequence"/>
</dbReference>
<dbReference type="InterPro" id="IPR017900">
    <property type="entry name" value="4Fe4S_Fe_S_CS"/>
</dbReference>
<reference evidence="10 11" key="1">
    <citation type="submission" date="2019-10" db="EMBL/GenBank/DDBJ databases">
        <title>Genome diversity of Sutterella seckii.</title>
        <authorList>
            <person name="Chaplin A.V."/>
            <person name="Sokolova S.R."/>
            <person name="Mosin K.A."/>
            <person name="Ivanova E.L."/>
            <person name="Kochetkova T.O."/>
            <person name="Goltsov A.Y."/>
            <person name="Trofimov D.Y."/>
            <person name="Efimov B.A."/>
        </authorList>
    </citation>
    <scope>NUCLEOTIDE SEQUENCE [LARGE SCALE GENOMIC DNA]</scope>
    <source>
        <strain evidence="10 11">ASD393</strain>
    </source>
</reference>
<evidence type="ECO:0000313" key="10">
    <source>
        <dbReference type="EMBL" id="KAB7662799.1"/>
    </source>
</evidence>
<dbReference type="GO" id="GO:0005886">
    <property type="term" value="C:plasma membrane"/>
    <property type="evidence" value="ECO:0007669"/>
    <property type="project" value="TreeGrafter"/>
</dbReference>
<evidence type="ECO:0000256" key="5">
    <source>
        <dbReference type="ARBA" id="ARBA00022982"/>
    </source>
</evidence>
<proteinExistence type="predicted"/>
<keyword evidence="3" id="KW-0479">Metal-binding</keyword>
<keyword evidence="8" id="KW-1133">Transmembrane helix</keyword>
<organism evidence="10 11">
    <name type="scientific">Sutterella seckii</name>
    <dbReference type="NCBI Taxonomy" id="1944635"/>
    <lineage>
        <taxon>Bacteria</taxon>
        <taxon>Pseudomonadati</taxon>
        <taxon>Pseudomonadota</taxon>
        <taxon>Betaproteobacteria</taxon>
        <taxon>Burkholderiales</taxon>
        <taxon>Sutterellaceae</taxon>
        <taxon>Sutterella</taxon>
    </lineage>
</organism>
<dbReference type="InterPro" id="IPR017896">
    <property type="entry name" value="4Fe4S_Fe-S-bd"/>
</dbReference>
<comment type="caution">
    <text evidence="10">The sequence shown here is derived from an EMBL/GenBank/DDBJ whole genome shotgun (WGS) entry which is preliminary data.</text>
</comment>
<dbReference type="PROSITE" id="PS51379">
    <property type="entry name" value="4FE4S_FER_2"/>
    <property type="match status" value="2"/>
</dbReference>
<dbReference type="OrthoDB" id="9784262at2"/>
<dbReference type="PANTHER" id="PTHR30176">
    <property type="entry name" value="FERREDOXIN-TYPE PROTEIN NAPH"/>
    <property type="match status" value="1"/>
</dbReference>
<evidence type="ECO:0000259" key="9">
    <source>
        <dbReference type="PROSITE" id="PS51379"/>
    </source>
</evidence>
<feature type="transmembrane region" description="Helical" evidence="8">
    <location>
        <begin position="164"/>
        <end position="182"/>
    </location>
</feature>
<dbReference type="PROSITE" id="PS00198">
    <property type="entry name" value="4FE4S_FER_1"/>
    <property type="match status" value="1"/>
</dbReference>
<dbReference type="SUPFAM" id="SSF54862">
    <property type="entry name" value="4Fe-4S ferredoxins"/>
    <property type="match status" value="1"/>
</dbReference>
<gene>
    <name evidence="10" type="primary">napH</name>
    <name evidence="10" type="ORF">GBM95_01615</name>
</gene>
<keyword evidence="8" id="KW-0812">Transmembrane</keyword>
<keyword evidence="2" id="KW-0004">4Fe-4S</keyword>
<keyword evidence="7" id="KW-0411">Iron-sulfur</keyword>
<accession>A0A6I1EV82</accession>
<dbReference type="InterPro" id="IPR051684">
    <property type="entry name" value="Electron_Trans/Redox"/>
</dbReference>
<evidence type="ECO:0000313" key="11">
    <source>
        <dbReference type="Proteomes" id="UP000430564"/>
    </source>
</evidence>
<keyword evidence="6" id="KW-0408">Iron</keyword>
<feature type="transmembrane region" description="Helical" evidence="8">
    <location>
        <begin position="68"/>
        <end position="89"/>
    </location>
</feature>
<feature type="transmembrane region" description="Helical" evidence="8">
    <location>
        <begin position="21"/>
        <end position="38"/>
    </location>
</feature>
<dbReference type="InterPro" id="IPR011886">
    <property type="entry name" value="NapH_MauN"/>
</dbReference>
<keyword evidence="5" id="KW-0249">Electron transport</keyword>
<feature type="domain" description="4Fe-4S ferredoxin-type" evidence="9">
    <location>
        <begin position="246"/>
        <end position="275"/>
    </location>
</feature>
<dbReference type="NCBIfam" id="NF007013">
    <property type="entry name" value="PRK09477.1"/>
    <property type="match status" value="1"/>
</dbReference>
<dbReference type="GO" id="GO:0046872">
    <property type="term" value="F:metal ion binding"/>
    <property type="evidence" value="ECO:0007669"/>
    <property type="project" value="UniProtKB-KW"/>
</dbReference>
<evidence type="ECO:0000256" key="6">
    <source>
        <dbReference type="ARBA" id="ARBA00023004"/>
    </source>
</evidence>
<evidence type="ECO:0000256" key="3">
    <source>
        <dbReference type="ARBA" id="ARBA00022723"/>
    </source>
</evidence>
<dbReference type="Gene3D" id="3.30.70.20">
    <property type="match status" value="1"/>
</dbReference>
<evidence type="ECO:0000256" key="8">
    <source>
        <dbReference type="SAM" id="Phobius"/>
    </source>
</evidence>
<sequence>MTQQTFLRRHRFTIARRITELLVLMLFAGSARWGWEIAGKPLLLGDLSQSKILGMIPLGDPLAFLERLLAGIIPTATTLIGTALITLFYSLLGSRTFCGWVCPMNLVVEAAEWLRTKLDLSADYIRLSRSARYAVLAGTLAASFATGTAAFESVSPQAIIWRDVVYGTGLSALSAALAVFALELGLMHNGWCGHLCPLGAFWSLAGRASPRPLVTIAFTDANCTRCADCLRVCPEKQIIRFKDMAQTGRIPSGECLNCGRCIEVCPEDALHFRIPGLPVSKKHS</sequence>
<dbReference type="GO" id="GO:0051539">
    <property type="term" value="F:4 iron, 4 sulfur cluster binding"/>
    <property type="evidence" value="ECO:0007669"/>
    <property type="project" value="UniProtKB-KW"/>
</dbReference>
<dbReference type="AlphaFoldDB" id="A0A6I1EV82"/>
<dbReference type="Pfam" id="PF13237">
    <property type="entry name" value="Fer4_10"/>
    <property type="match status" value="1"/>
</dbReference>
<feature type="transmembrane region" description="Helical" evidence="8">
    <location>
        <begin position="133"/>
        <end position="152"/>
    </location>
</feature>
<evidence type="ECO:0000256" key="4">
    <source>
        <dbReference type="ARBA" id="ARBA00022737"/>
    </source>
</evidence>
<name>A0A6I1EV82_9BURK</name>
<dbReference type="PANTHER" id="PTHR30176:SF3">
    <property type="entry name" value="FERREDOXIN-TYPE PROTEIN NAPH"/>
    <property type="match status" value="1"/>
</dbReference>
<keyword evidence="8" id="KW-0472">Membrane</keyword>